<organism evidence="7 8">
    <name type="scientific">Candidatus Campylobacter infans</name>
    <dbReference type="NCBI Taxonomy" id="2561898"/>
    <lineage>
        <taxon>Bacteria</taxon>
        <taxon>Pseudomonadati</taxon>
        <taxon>Campylobacterota</taxon>
        <taxon>Epsilonproteobacteria</taxon>
        <taxon>Campylobacterales</taxon>
        <taxon>Campylobacteraceae</taxon>
        <taxon>Campylobacter</taxon>
    </lineage>
</organism>
<keyword evidence="6" id="KW-0460">Magnesium</keyword>
<evidence type="ECO:0000313" key="7">
    <source>
        <dbReference type="EMBL" id="QLI05527.1"/>
    </source>
</evidence>
<evidence type="ECO:0000256" key="2">
    <source>
        <dbReference type="ARBA" id="ARBA00022598"/>
    </source>
</evidence>
<gene>
    <name evidence="7" type="primary">folC</name>
    <name evidence="7" type="ORF">CINF_1022</name>
</gene>
<dbReference type="InterPro" id="IPR036565">
    <property type="entry name" value="Mur-like_cat_sf"/>
</dbReference>
<dbReference type="Gene3D" id="3.90.190.20">
    <property type="entry name" value="Mur ligase, C-terminal domain"/>
    <property type="match status" value="1"/>
</dbReference>
<dbReference type="KEGG" id="cinf:CINF_1022"/>
<accession>A0A7H9CHB5</accession>
<dbReference type="PANTHER" id="PTHR11136">
    <property type="entry name" value="FOLYLPOLYGLUTAMATE SYNTHASE-RELATED"/>
    <property type="match status" value="1"/>
</dbReference>
<dbReference type="EC" id="6.3.2.12" evidence="7"/>
<dbReference type="EC" id="6.3.2.17" evidence="7"/>
<proteinExistence type="inferred from homology"/>
<keyword evidence="3" id="KW-0479">Metal-binding</keyword>
<comment type="similarity">
    <text evidence="1">Belongs to the folylpolyglutamate synthase family.</text>
</comment>
<keyword evidence="5" id="KW-0067">ATP-binding</keyword>
<dbReference type="NCBIfam" id="TIGR01499">
    <property type="entry name" value="folC"/>
    <property type="match status" value="1"/>
</dbReference>
<protein>
    <submittedName>
        <fullName evidence="7">Bifunctional folypolyglutamate synthetase / dihydrofolate synthetase</fullName>
        <ecNumber evidence="7">6.3.2.12</ecNumber>
        <ecNumber evidence="7">6.3.2.17</ecNumber>
    </submittedName>
</protein>
<name>A0A7H9CHB5_9BACT</name>
<dbReference type="GO" id="GO:0005524">
    <property type="term" value="F:ATP binding"/>
    <property type="evidence" value="ECO:0007669"/>
    <property type="project" value="UniProtKB-KW"/>
</dbReference>
<keyword evidence="2 7" id="KW-0436">Ligase</keyword>
<dbReference type="GO" id="GO:0046872">
    <property type="term" value="F:metal ion binding"/>
    <property type="evidence" value="ECO:0007669"/>
    <property type="project" value="UniProtKB-KW"/>
</dbReference>
<dbReference type="GO" id="GO:0004326">
    <property type="term" value="F:tetrahydrofolylpolyglutamate synthase activity"/>
    <property type="evidence" value="ECO:0007669"/>
    <property type="project" value="UniProtKB-EC"/>
</dbReference>
<keyword evidence="4" id="KW-0547">Nucleotide-binding</keyword>
<dbReference type="InterPro" id="IPR001645">
    <property type="entry name" value="Folylpolyglutamate_synth"/>
</dbReference>
<dbReference type="SUPFAM" id="SSF53244">
    <property type="entry name" value="MurD-like peptide ligases, peptide-binding domain"/>
    <property type="match status" value="1"/>
</dbReference>
<dbReference type="SUPFAM" id="SSF53623">
    <property type="entry name" value="MurD-like peptide ligases, catalytic domain"/>
    <property type="match status" value="1"/>
</dbReference>
<dbReference type="Gene3D" id="3.40.1190.10">
    <property type="entry name" value="Mur-like, catalytic domain"/>
    <property type="match status" value="1"/>
</dbReference>
<dbReference type="InterPro" id="IPR036615">
    <property type="entry name" value="Mur_ligase_C_dom_sf"/>
</dbReference>
<dbReference type="EMBL" id="CP049075">
    <property type="protein sequence ID" value="QLI05527.1"/>
    <property type="molecule type" value="Genomic_DNA"/>
</dbReference>
<reference evidence="7 8" key="1">
    <citation type="submission" date="2020-02" db="EMBL/GenBank/DDBJ databases">
        <title>Complete genome sequence of the novel Campylobacter species Candidatus Campylobacter infans.</title>
        <authorList>
            <person name="Duim B."/>
            <person name="Zomer A."/>
            <person name="van der Graaf L."/>
            <person name="Wagenaar J."/>
        </authorList>
    </citation>
    <scope>NUCLEOTIDE SEQUENCE [LARGE SCALE GENOMIC DNA]</scope>
    <source>
        <strain evidence="7 8">19S00001</strain>
    </source>
</reference>
<dbReference type="RefSeq" id="WP_179974734.1">
    <property type="nucleotide sequence ID" value="NZ_CP049075.1"/>
</dbReference>
<dbReference type="PANTHER" id="PTHR11136:SF0">
    <property type="entry name" value="DIHYDROFOLATE SYNTHETASE-RELATED"/>
    <property type="match status" value="1"/>
</dbReference>
<dbReference type="AlphaFoldDB" id="A0A7H9CHB5"/>
<evidence type="ECO:0000256" key="3">
    <source>
        <dbReference type="ARBA" id="ARBA00022723"/>
    </source>
</evidence>
<evidence type="ECO:0000313" key="8">
    <source>
        <dbReference type="Proteomes" id="UP000509414"/>
    </source>
</evidence>
<evidence type="ECO:0000256" key="4">
    <source>
        <dbReference type="ARBA" id="ARBA00022741"/>
    </source>
</evidence>
<sequence>MDLKQFLSFKPSYYKNIDYARFPNAYNAIKSYINMPKIIHIVGTNAKGSTGRFLALILRANGRKVGHYTSPHIFDFNERFWLDGKNVDDKMLQNAHEMIISCFERANAKEFISALSYFEWASLLAAWLFKDCDEVIIEAGMGGEHDATNVFSKKLSIFTPIGIDHVAMLGDSLEQIALTKLNAMSAHTILCTQNAKNPLIYNIAKSIAAKNNTKLEIANSNRANKASRTYARKYQGFLRNNFYLAYFAAKKLGANFNKQILNKMQSFDLKGRFWHIQKNLIIDVGHNEHAACALRKNLENLRKKLRVKKAILIYNCFFDKDIKAVLSTLKPCFDEILVYEYDSKERALAKDEIKKNCEILKINCRNFLYSDMQKIKNHIFEKSIKSKLKKARNFKILYVVFGSFMLANAFLRDFNGTSQK</sequence>
<evidence type="ECO:0000256" key="5">
    <source>
        <dbReference type="ARBA" id="ARBA00022840"/>
    </source>
</evidence>
<dbReference type="GO" id="GO:0008841">
    <property type="term" value="F:dihydrofolate synthase activity"/>
    <property type="evidence" value="ECO:0007669"/>
    <property type="project" value="UniProtKB-EC"/>
</dbReference>
<dbReference type="GO" id="GO:0005737">
    <property type="term" value="C:cytoplasm"/>
    <property type="evidence" value="ECO:0007669"/>
    <property type="project" value="TreeGrafter"/>
</dbReference>
<keyword evidence="8" id="KW-1185">Reference proteome</keyword>
<evidence type="ECO:0000256" key="1">
    <source>
        <dbReference type="ARBA" id="ARBA00008276"/>
    </source>
</evidence>
<dbReference type="Proteomes" id="UP000509414">
    <property type="component" value="Chromosome"/>
</dbReference>
<evidence type="ECO:0000256" key="6">
    <source>
        <dbReference type="ARBA" id="ARBA00022842"/>
    </source>
</evidence>